<protein>
    <submittedName>
        <fullName evidence="1">SDR family oxidoreductase</fullName>
    </submittedName>
</protein>
<evidence type="ECO:0000313" key="2">
    <source>
        <dbReference type="Proteomes" id="UP001065265"/>
    </source>
</evidence>
<name>A0ABY5SY63_9SPHN</name>
<dbReference type="Pfam" id="PF13561">
    <property type="entry name" value="adh_short_C2"/>
    <property type="match status" value="1"/>
</dbReference>
<dbReference type="EMBL" id="CP092471">
    <property type="protein sequence ID" value="UVI39480.1"/>
    <property type="molecule type" value="Genomic_DNA"/>
</dbReference>
<gene>
    <name evidence="1" type="ORF">L1F33_00505</name>
</gene>
<dbReference type="Proteomes" id="UP001065265">
    <property type="component" value="Chromosome"/>
</dbReference>
<dbReference type="SUPFAM" id="SSF51735">
    <property type="entry name" value="NAD(P)-binding Rossmann-fold domains"/>
    <property type="match status" value="1"/>
</dbReference>
<accession>A0ABY5SY63</accession>
<evidence type="ECO:0000313" key="1">
    <source>
        <dbReference type="EMBL" id="UVI39480.1"/>
    </source>
</evidence>
<dbReference type="InterPro" id="IPR002347">
    <property type="entry name" value="SDR_fam"/>
</dbReference>
<keyword evidence="2" id="KW-1185">Reference proteome</keyword>
<dbReference type="InterPro" id="IPR036291">
    <property type="entry name" value="NAD(P)-bd_dom_sf"/>
</dbReference>
<organism evidence="1 2">
    <name type="scientific">Qipengyuania spongiae</name>
    <dbReference type="NCBI Taxonomy" id="2909673"/>
    <lineage>
        <taxon>Bacteria</taxon>
        <taxon>Pseudomonadati</taxon>
        <taxon>Pseudomonadota</taxon>
        <taxon>Alphaproteobacteria</taxon>
        <taxon>Sphingomonadales</taxon>
        <taxon>Erythrobacteraceae</taxon>
        <taxon>Qipengyuania</taxon>
    </lineage>
</organism>
<proteinExistence type="predicted"/>
<sequence length="60" mass="6549">MLSHVKNAEEGVIEEMMRDVRIKRLGQSDEVAAAIMWLCSEGASFVIGHAIAEDGGYVAR</sequence>
<reference evidence="1" key="1">
    <citation type="submission" date="2022-02" db="EMBL/GenBank/DDBJ databases">
        <title>Qipengyuania spongiae sp. nov., isolated from marine sponge.</title>
        <authorList>
            <person name="Li Z."/>
            <person name="Zhang M."/>
        </authorList>
    </citation>
    <scope>NUCLEOTIDE SEQUENCE</scope>
    <source>
        <strain evidence="1">PHS-Z21</strain>
    </source>
</reference>
<dbReference type="Gene3D" id="3.40.50.720">
    <property type="entry name" value="NAD(P)-binding Rossmann-like Domain"/>
    <property type="match status" value="1"/>
</dbReference>